<evidence type="ECO:0000313" key="3">
    <source>
        <dbReference type="EMBL" id="KAJ8953728.1"/>
    </source>
</evidence>
<dbReference type="InterPro" id="IPR036427">
    <property type="entry name" value="Bromodomain-like_sf"/>
</dbReference>
<evidence type="ECO:0000256" key="1">
    <source>
        <dbReference type="ARBA" id="ARBA00023117"/>
    </source>
</evidence>
<feature type="compositionally biased region" description="Basic and acidic residues" evidence="2">
    <location>
        <begin position="60"/>
        <end position="74"/>
    </location>
</feature>
<organism evidence="3 4">
    <name type="scientific">Rhamnusium bicolor</name>
    <dbReference type="NCBI Taxonomy" id="1586634"/>
    <lineage>
        <taxon>Eukaryota</taxon>
        <taxon>Metazoa</taxon>
        <taxon>Ecdysozoa</taxon>
        <taxon>Arthropoda</taxon>
        <taxon>Hexapoda</taxon>
        <taxon>Insecta</taxon>
        <taxon>Pterygota</taxon>
        <taxon>Neoptera</taxon>
        <taxon>Endopterygota</taxon>
        <taxon>Coleoptera</taxon>
        <taxon>Polyphaga</taxon>
        <taxon>Cucujiformia</taxon>
        <taxon>Chrysomeloidea</taxon>
        <taxon>Cerambycidae</taxon>
        <taxon>Lepturinae</taxon>
        <taxon>Rhagiini</taxon>
        <taxon>Rhamnusium</taxon>
    </lineage>
</organism>
<keyword evidence="4" id="KW-1185">Reference proteome</keyword>
<reference evidence="3" key="1">
    <citation type="journal article" date="2023" name="Insect Mol. Biol.">
        <title>Genome sequencing provides insights into the evolution of gene families encoding plant cell wall-degrading enzymes in longhorned beetles.</title>
        <authorList>
            <person name="Shin N.R."/>
            <person name="Okamura Y."/>
            <person name="Kirsch R."/>
            <person name="Pauchet Y."/>
        </authorList>
    </citation>
    <scope>NUCLEOTIDE SEQUENCE</scope>
    <source>
        <strain evidence="3">RBIC_L_NR</strain>
    </source>
</reference>
<dbReference type="EMBL" id="JANEYF010001958">
    <property type="protein sequence ID" value="KAJ8953728.1"/>
    <property type="molecule type" value="Genomic_DNA"/>
</dbReference>
<name>A0AAV8YQV1_9CUCU</name>
<comment type="caution">
    <text evidence="3">The sequence shown here is derived from an EMBL/GenBank/DDBJ whole genome shotgun (WGS) entry which is preliminary data.</text>
</comment>
<accession>A0AAV8YQV1</accession>
<feature type="region of interest" description="Disordered" evidence="2">
    <location>
        <begin position="60"/>
        <end position="91"/>
    </location>
</feature>
<sequence>MCTNAMKYNRIDTVYYKASKKLLQAGLKIMVPEKLGWMLNLVPEITSDDVGFEITPEMRAHKHHDEHEDSDHVHEGKRRMPTTKFEAIPDDLTPEEILSKSQIAARQARAKLCE</sequence>
<gene>
    <name evidence="3" type="ORF">NQ314_007338</name>
</gene>
<evidence type="ECO:0000313" key="4">
    <source>
        <dbReference type="Proteomes" id="UP001162156"/>
    </source>
</evidence>
<protein>
    <submittedName>
        <fullName evidence="3">Uncharacterized protein</fullName>
    </submittedName>
</protein>
<dbReference type="SUPFAM" id="SSF47370">
    <property type="entry name" value="Bromodomain"/>
    <property type="match status" value="1"/>
</dbReference>
<dbReference type="AlphaFoldDB" id="A0AAV8YQV1"/>
<evidence type="ECO:0000256" key="2">
    <source>
        <dbReference type="SAM" id="MobiDB-lite"/>
    </source>
</evidence>
<keyword evidence="1" id="KW-0103">Bromodomain</keyword>
<dbReference type="Proteomes" id="UP001162156">
    <property type="component" value="Unassembled WGS sequence"/>
</dbReference>
<proteinExistence type="predicted"/>